<feature type="compositionally biased region" description="Polar residues" evidence="1">
    <location>
        <begin position="177"/>
        <end position="189"/>
    </location>
</feature>
<dbReference type="AlphaFoldDB" id="A0A9X0AV48"/>
<sequence length="258" mass="29579">MVVTVEEQTAILICPESQPSSISSFQNIFGNSAKLSKNFTWSKIHSVTMPDWSLEEDVVLFAWLDFCNKHGVDHLATIEQKMMEGTGNRRTKSAARWRLQLIEWKYRKSDETRPLNRDEFDLVPNISQKGSKSLKYPPRGMARKIKNALSDYEKIYTSNETQKMVEVTPMKNNRGQLQVQVPSRKSSPVKTRIVPASKTSQQAQDEASHVRKRSSQEAGEEIARKKRRLEKVWEPLASTQSRSELLLATTHPSKFKMV</sequence>
<evidence type="ECO:0000313" key="2">
    <source>
        <dbReference type="EMBL" id="KAJ8069521.1"/>
    </source>
</evidence>
<accession>A0A9X0AV48</accession>
<protein>
    <submittedName>
        <fullName evidence="2">Uncharacterized protein</fullName>
    </submittedName>
</protein>
<keyword evidence="3" id="KW-1185">Reference proteome</keyword>
<name>A0A9X0AV48_9HELO</name>
<reference evidence="2" key="1">
    <citation type="submission" date="2022-11" db="EMBL/GenBank/DDBJ databases">
        <title>Genome Resource of Sclerotinia nivalis Strain SnTB1, a Plant Pathogen Isolated from American Ginseng.</title>
        <authorList>
            <person name="Fan S."/>
        </authorList>
    </citation>
    <scope>NUCLEOTIDE SEQUENCE</scope>
    <source>
        <strain evidence="2">SnTB1</strain>
    </source>
</reference>
<dbReference type="Proteomes" id="UP001152300">
    <property type="component" value="Unassembled WGS sequence"/>
</dbReference>
<evidence type="ECO:0000256" key="1">
    <source>
        <dbReference type="SAM" id="MobiDB-lite"/>
    </source>
</evidence>
<gene>
    <name evidence="2" type="ORF">OCU04_003172</name>
</gene>
<evidence type="ECO:0000313" key="3">
    <source>
        <dbReference type="Proteomes" id="UP001152300"/>
    </source>
</evidence>
<feature type="region of interest" description="Disordered" evidence="1">
    <location>
        <begin position="177"/>
        <end position="235"/>
    </location>
</feature>
<organism evidence="2 3">
    <name type="scientific">Sclerotinia nivalis</name>
    <dbReference type="NCBI Taxonomy" id="352851"/>
    <lineage>
        <taxon>Eukaryota</taxon>
        <taxon>Fungi</taxon>
        <taxon>Dikarya</taxon>
        <taxon>Ascomycota</taxon>
        <taxon>Pezizomycotina</taxon>
        <taxon>Leotiomycetes</taxon>
        <taxon>Helotiales</taxon>
        <taxon>Sclerotiniaceae</taxon>
        <taxon>Sclerotinia</taxon>
    </lineage>
</organism>
<proteinExistence type="predicted"/>
<dbReference type="EMBL" id="JAPEIS010000002">
    <property type="protein sequence ID" value="KAJ8069521.1"/>
    <property type="molecule type" value="Genomic_DNA"/>
</dbReference>
<comment type="caution">
    <text evidence="2">The sequence shown here is derived from an EMBL/GenBank/DDBJ whole genome shotgun (WGS) entry which is preliminary data.</text>
</comment>